<dbReference type="EMBL" id="JACXYU010000015">
    <property type="protein sequence ID" value="MBD3934277.1"/>
    <property type="molecule type" value="Genomic_DNA"/>
</dbReference>
<dbReference type="RefSeq" id="WP_191211576.1">
    <property type="nucleotide sequence ID" value="NZ_BAABKL010000002.1"/>
</dbReference>
<reference evidence="3" key="1">
    <citation type="submission" date="2020-09" db="EMBL/GenBank/DDBJ databases">
        <title>Secondary metabolite and genome analysis of marine Streptomyces chumphonensis KK1-2T.</title>
        <authorList>
            <person name="Phongsopitanun W."/>
            <person name="Kanchanasin P."/>
            <person name="Pittayakhajonwut P."/>
            <person name="Suwanborirux K."/>
            <person name="Tanasupawat S."/>
        </authorList>
    </citation>
    <scope>NUCLEOTIDE SEQUENCE</scope>
    <source>
        <strain evidence="3">KK1-2</strain>
    </source>
</reference>
<evidence type="ECO:0000259" key="2">
    <source>
        <dbReference type="Pfam" id="PF04248"/>
    </source>
</evidence>
<evidence type="ECO:0000313" key="4">
    <source>
        <dbReference type="Proteomes" id="UP000632289"/>
    </source>
</evidence>
<dbReference type="InterPro" id="IPR007361">
    <property type="entry name" value="DUF427"/>
</dbReference>
<evidence type="ECO:0000313" key="3">
    <source>
        <dbReference type="EMBL" id="MBD3934277.1"/>
    </source>
</evidence>
<keyword evidence="4" id="KW-1185">Reference proteome</keyword>
<comment type="caution">
    <text evidence="3">The sequence shown here is derived from an EMBL/GenBank/DDBJ whole genome shotgun (WGS) entry which is preliminary data.</text>
</comment>
<gene>
    <name evidence="3" type="ORF">IF129_22275</name>
</gene>
<evidence type="ECO:0000256" key="1">
    <source>
        <dbReference type="SAM" id="MobiDB-lite"/>
    </source>
</evidence>
<feature type="region of interest" description="Disordered" evidence="1">
    <location>
        <begin position="67"/>
        <end position="88"/>
    </location>
</feature>
<dbReference type="Gene3D" id="2.170.150.40">
    <property type="entry name" value="Domain of unknown function (DUF427)"/>
    <property type="match status" value="1"/>
</dbReference>
<proteinExistence type="predicted"/>
<dbReference type="AlphaFoldDB" id="A0A927IEL3"/>
<dbReference type="PANTHER" id="PTHR34310:SF5">
    <property type="entry name" value="DUF427 DOMAIN PROTEIN (AFU_ORTHOLOGUE AFUA_3G02220)"/>
    <property type="match status" value="1"/>
</dbReference>
<name>A0A927IEL3_9ACTN</name>
<sequence>MTRAVWNGTVVAEVARTVAVEGNPYVPPDALRREYVATSRTRTWCFWKGVARYYTVRVGGASLPHGAGYHPRPSPPARRIPGHAAFGPGVVVEDHREPE</sequence>
<feature type="domain" description="DUF427" evidence="2">
    <location>
        <begin position="3"/>
        <end position="88"/>
    </location>
</feature>
<accession>A0A927IEL3</accession>
<dbReference type="PANTHER" id="PTHR34310">
    <property type="entry name" value="DUF427 DOMAIN PROTEIN (AFU_ORTHOLOGUE AFUA_3G02220)"/>
    <property type="match status" value="1"/>
</dbReference>
<organism evidence="3 4">
    <name type="scientific">Streptomyces chumphonensis</name>
    <dbReference type="NCBI Taxonomy" id="1214925"/>
    <lineage>
        <taxon>Bacteria</taxon>
        <taxon>Bacillati</taxon>
        <taxon>Actinomycetota</taxon>
        <taxon>Actinomycetes</taxon>
        <taxon>Kitasatosporales</taxon>
        <taxon>Streptomycetaceae</taxon>
        <taxon>Streptomyces</taxon>
    </lineage>
</organism>
<dbReference type="Proteomes" id="UP000632289">
    <property type="component" value="Unassembled WGS sequence"/>
</dbReference>
<protein>
    <submittedName>
        <fullName evidence="3">DUF427 domain-containing protein</fullName>
    </submittedName>
</protein>
<dbReference type="Pfam" id="PF04248">
    <property type="entry name" value="NTP_transf_9"/>
    <property type="match status" value="1"/>
</dbReference>
<dbReference type="InterPro" id="IPR038694">
    <property type="entry name" value="DUF427_sf"/>
</dbReference>